<feature type="region of interest" description="Disordered" evidence="1">
    <location>
        <begin position="651"/>
        <end position="720"/>
    </location>
</feature>
<feature type="region of interest" description="Disordered" evidence="1">
    <location>
        <begin position="447"/>
        <end position="526"/>
    </location>
</feature>
<dbReference type="EMBL" id="LSRX01000004">
    <property type="protein sequence ID" value="OLQ15347.1"/>
    <property type="molecule type" value="Genomic_DNA"/>
</dbReference>
<feature type="compositionally biased region" description="Basic and acidic residues" evidence="1">
    <location>
        <begin position="399"/>
        <end position="410"/>
    </location>
</feature>
<evidence type="ECO:0000313" key="3">
    <source>
        <dbReference type="Proteomes" id="UP000186817"/>
    </source>
</evidence>
<gene>
    <name evidence="2" type="ORF">AK812_SmicGene408</name>
</gene>
<evidence type="ECO:0000256" key="1">
    <source>
        <dbReference type="SAM" id="MobiDB-lite"/>
    </source>
</evidence>
<feature type="compositionally biased region" description="Low complexity" evidence="1">
    <location>
        <begin position="708"/>
        <end position="719"/>
    </location>
</feature>
<sequence>MRLLNIPDGVIAVLKQGQRLQRLRELAQRPQLLDGIGLPQGIADRLLEGQANFVNLEPELPNGWNSKLSSSYMVHYFYRNGETDWFWPVKDRDPPAREWPAPVPGLQPAPPGSCAYVQDWSDSTKWCFLCNEEATLDHLEDRRHAASTSAWQRLSEKLDHLSEEASKVSAPRNGEELREDLILQCWMEHTLNSLEEEGVDPRIVQLFVVQCVRPHFPKSLSDGGTLAGALSSCFSEAAAKSRQPEPDVLVHPPVPVPGTDFPMVPGGMLVEIENPEEAQWIQAAKNLTEMDLLRHGLILQESGKLHCIFCETPGKPEMVENEPWAIARHLSKSRSQPGRTHQKYRQHWEGFARWLKQDGWKCKERGVSLVGRNWSCGCGKQGDVDSEWLPGHFDENKHKEWEKTARRDPKATSMRPSAAVNQRLMETWTKAFEAAARKHVNRLLLNATPVGAAKKRRDPETPKGEPPAAEAQGPDAHRAAGPKRPKPEASPQTPPIGEERLPADGGGSQREPPLPELGKNFPDLSRGEFQHQGDKVFCRICEQTMRKDELETHRASRNHAKWAQSSRWAFNLLRRVGCDLWRTGKYFGEGDKAKFLICGCGKEIQWYEICSWYPDEGPTHDVTKAHLKYWQQPELSPQAWEEARLQRWRGMFRPPEPGQQEPASTQRRAAEDPAPSERPQKKLRQNSSAEDWVVVGKNQEADEEEEAPSSSSARAAYSMERAKAVPPPTAEVVAKSALTLDLASLLLAEGFCTALAKPRPDEKSFLQYNALLHVQVHLEVLLRGRFIKAGQNTPAVGTRVMKKLLALEPHVLRRVIGWLPLYAFKVFLKPGYSFVKAAACDSCCFVNELGDLYKVLLFSCLLLAGKVDFGNELYSGKRLELLKLGTGGHPEKLLGVLGREDNSFYCSRSPLATSASARCLLGGYELMQEAYVRMPLLVTPSTNANYLDGQMLVGLDVAERQRLPMRLTAGVKLPSELCAWPDDDSAAESDGEVKGMLNISSALAGNEILVPQKCAKLKKAAASDVKPGIDKMKARGNAQKTPGRPVSDFVVYSALAGRPHSYQLAACVSAADLLDQILESCRAKTQSVLRKANLAEQAEAEETPLEDLGEKGQGWGPFLATRGFPEFQAPLVWGWFNHKAKHHKEAWTWCTSCGVWVASVTWSTEQDTHVLVEYPLLLE</sequence>
<evidence type="ECO:0000313" key="2">
    <source>
        <dbReference type="EMBL" id="OLQ15347.1"/>
    </source>
</evidence>
<comment type="caution">
    <text evidence="2">The sequence shown here is derived from an EMBL/GenBank/DDBJ whole genome shotgun (WGS) entry which is preliminary data.</text>
</comment>
<keyword evidence="3" id="KW-1185">Reference proteome</keyword>
<dbReference type="Proteomes" id="UP000186817">
    <property type="component" value="Unassembled WGS sequence"/>
</dbReference>
<reference evidence="2 3" key="1">
    <citation type="submission" date="2016-02" db="EMBL/GenBank/DDBJ databases">
        <title>Genome analysis of coral dinoflagellate symbionts highlights evolutionary adaptations to a symbiotic lifestyle.</title>
        <authorList>
            <person name="Aranda M."/>
            <person name="Li Y."/>
            <person name="Liew Y.J."/>
            <person name="Baumgarten S."/>
            <person name="Simakov O."/>
            <person name="Wilson M."/>
            <person name="Piel J."/>
            <person name="Ashoor H."/>
            <person name="Bougouffa S."/>
            <person name="Bajic V.B."/>
            <person name="Ryu T."/>
            <person name="Ravasi T."/>
            <person name="Bayer T."/>
            <person name="Micklem G."/>
            <person name="Kim H."/>
            <person name="Bhak J."/>
            <person name="Lajeunesse T.C."/>
            <person name="Voolstra C.R."/>
        </authorList>
    </citation>
    <scope>NUCLEOTIDE SEQUENCE [LARGE SCALE GENOMIC DNA]</scope>
    <source>
        <strain evidence="2 3">CCMP2467</strain>
    </source>
</reference>
<dbReference type="AlphaFoldDB" id="A0A1Q9F6R2"/>
<organism evidence="2 3">
    <name type="scientific">Symbiodinium microadriaticum</name>
    <name type="common">Dinoflagellate</name>
    <name type="synonym">Zooxanthella microadriatica</name>
    <dbReference type="NCBI Taxonomy" id="2951"/>
    <lineage>
        <taxon>Eukaryota</taxon>
        <taxon>Sar</taxon>
        <taxon>Alveolata</taxon>
        <taxon>Dinophyceae</taxon>
        <taxon>Suessiales</taxon>
        <taxon>Symbiodiniaceae</taxon>
        <taxon>Symbiodinium</taxon>
    </lineage>
</organism>
<proteinExistence type="predicted"/>
<accession>A0A1Q9F6R2</accession>
<name>A0A1Q9F6R2_SYMMI</name>
<protein>
    <submittedName>
        <fullName evidence="2">Uncharacterized protein</fullName>
    </submittedName>
</protein>
<feature type="region of interest" description="Disordered" evidence="1">
    <location>
        <begin position="399"/>
        <end position="418"/>
    </location>
</feature>
<dbReference type="OrthoDB" id="10341917at2759"/>